<dbReference type="PANTHER" id="PTHR47678:SF4">
    <property type="entry name" value="SHOCK PROTEIN 70 (HSP70)-INTERACTING PROTEIN, PUTATIVE-RELATED"/>
    <property type="match status" value="1"/>
</dbReference>
<dbReference type="GO" id="GO:0003723">
    <property type="term" value="F:RNA binding"/>
    <property type="evidence" value="ECO:0007669"/>
    <property type="project" value="UniProtKB-UniRule"/>
</dbReference>
<reference evidence="7 8" key="1">
    <citation type="submission" date="2023-11" db="EMBL/GenBank/DDBJ databases">
        <title>Halocaridina rubra genome assembly.</title>
        <authorList>
            <person name="Smith C."/>
        </authorList>
    </citation>
    <scope>NUCLEOTIDE SEQUENCE [LARGE SCALE GENOMIC DNA]</scope>
    <source>
        <strain evidence="7">EP-1</strain>
        <tissue evidence="7">Whole</tissue>
    </source>
</reference>
<dbReference type="Pfam" id="PF00076">
    <property type="entry name" value="RRM_1"/>
    <property type="match status" value="1"/>
</dbReference>
<dbReference type="InterPro" id="IPR035979">
    <property type="entry name" value="RBD_domain_sf"/>
</dbReference>
<dbReference type="AlphaFoldDB" id="A0AAN8ZUY3"/>
<organism evidence="7 8">
    <name type="scientific">Halocaridina rubra</name>
    <name type="common">Hawaiian red shrimp</name>
    <dbReference type="NCBI Taxonomy" id="373956"/>
    <lineage>
        <taxon>Eukaryota</taxon>
        <taxon>Metazoa</taxon>
        <taxon>Ecdysozoa</taxon>
        <taxon>Arthropoda</taxon>
        <taxon>Crustacea</taxon>
        <taxon>Multicrustacea</taxon>
        <taxon>Malacostraca</taxon>
        <taxon>Eumalacostraca</taxon>
        <taxon>Eucarida</taxon>
        <taxon>Decapoda</taxon>
        <taxon>Pleocyemata</taxon>
        <taxon>Caridea</taxon>
        <taxon>Atyoidea</taxon>
        <taxon>Atyidae</taxon>
        <taxon>Halocaridina</taxon>
    </lineage>
</organism>
<feature type="zinc finger region" description="C3H1-type" evidence="3">
    <location>
        <begin position="229"/>
        <end position="256"/>
    </location>
</feature>
<dbReference type="PROSITE" id="PS50102">
    <property type="entry name" value="RRM"/>
    <property type="match status" value="1"/>
</dbReference>
<dbReference type="SMART" id="SM00360">
    <property type="entry name" value="RRM"/>
    <property type="match status" value="1"/>
</dbReference>
<evidence type="ECO:0000256" key="3">
    <source>
        <dbReference type="PROSITE-ProRule" id="PRU00723"/>
    </source>
</evidence>
<proteinExistence type="predicted"/>
<feature type="compositionally biased region" description="Low complexity" evidence="4">
    <location>
        <begin position="201"/>
        <end position="220"/>
    </location>
</feature>
<dbReference type="EMBL" id="JAXCGZ010021122">
    <property type="protein sequence ID" value="KAK7058731.1"/>
    <property type="molecule type" value="Genomic_DNA"/>
</dbReference>
<accession>A0AAN8ZUY3</accession>
<sequence>MGFTERQANSAIRKYKNVQPALDALLVGEFKETLDDVFYSDEEEDFVKRVKVPQPPAKDVKMNPKNPEGLTSLWVGNVLPEVTEKMLSQLFSKQGHVTSVRLLKEKYCAFVNYADKGAAGRAMEILQGHDLCGQKLLIKFPDNPIVNGTQNVIFRKPKPPVIKSNGACNDTIHYLFPYLKITGRGDVKDTTATKQNGVTGNGPSTVSSSSSQVQNPSQVQANGSKLKGPVNGGECYFWRTTGCLFGDSCKHKHIPSHKGIDRKPWQK</sequence>
<evidence type="ECO:0000313" key="7">
    <source>
        <dbReference type="EMBL" id="KAK7058731.1"/>
    </source>
</evidence>
<keyword evidence="8" id="KW-1185">Reference proteome</keyword>
<comment type="caution">
    <text evidence="7">The sequence shown here is derived from an EMBL/GenBank/DDBJ whole genome shotgun (WGS) entry which is preliminary data.</text>
</comment>
<keyword evidence="1 2" id="KW-0694">RNA-binding</keyword>
<protein>
    <submittedName>
        <fullName evidence="7">Uncharacterized protein</fullName>
    </submittedName>
</protein>
<evidence type="ECO:0000259" key="6">
    <source>
        <dbReference type="PROSITE" id="PS50103"/>
    </source>
</evidence>
<feature type="domain" description="RRM" evidence="5">
    <location>
        <begin position="71"/>
        <end position="143"/>
    </location>
</feature>
<evidence type="ECO:0000256" key="2">
    <source>
        <dbReference type="PROSITE-ProRule" id="PRU00176"/>
    </source>
</evidence>
<name>A0AAN8ZUY3_HALRR</name>
<feature type="domain" description="C3H1-type" evidence="6">
    <location>
        <begin position="229"/>
        <end position="256"/>
    </location>
</feature>
<dbReference type="SUPFAM" id="SSF54928">
    <property type="entry name" value="RNA-binding domain, RBD"/>
    <property type="match status" value="1"/>
</dbReference>
<gene>
    <name evidence="7" type="ORF">SK128_014514</name>
</gene>
<evidence type="ECO:0000256" key="4">
    <source>
        <dbReference type="SAM" id="MobiDB-lite"/>
    </source>
</evidence>
<dbReference type="InterPro" id="IPR012677">
    <property type="entry name" value="Nucleotide-bd_a/b_plait_sf"/>
</dbReference>
<dbReference type="Gene3D" id="3.30.70.330">
    <property type="match status" value="1"/>
</dbReference>
<keyword evidence="3" id="KW-0862">Zinc</keyword>
<evidence type="ECO:0000313" key="8">
    <source>
        <dbReference type="Proteomes" id="UP001381693"/>
    </source>
</evidence>
<dbReference type="InterPro" id="IPR000571">
    <property type="entry name" value="Znf_CCCH"/>
</dbReference>
<evidence type="ECO:0000259" key="5">
    <source>
        <dbReference type="PROSITE" id="PS50102"/>
    </source>
</evidence>
<dbReference type="CDD" id="cd00590">
    <property type="entry name" value="RRM_SF"/>
    <property type="match status" value="1"/>
</dbReference>
<dbReference type="PANTHER" id="PTHR47678">
    <property type="entry name" value="TETRATRICOPEPTIDE REPEAT PROTEIN 31"/>
    <property type="match status" value="1"/>
</dbReference>
<dbReference type="PROSITE" id="PS50103">
    <property type="entry name" value="ZF_C3H1"/>
    <property type="match status" value="1"/>
</dbReference>
<keyword evidence="3" id="KW-0863">Zinc-finger</keyword>
<dbReference type="GO" id="GO:0008270">
    <property type="term" value="F:zinc ion binding"/>
    <property type="evidence" value="ECO:0007669"/>
    <property type="project" value="UniProtKB-KW"/>
</dbReference>
<dbReference type="InterPro" id="IPR000504">
    <property type="entry name" value="RRM_dom"/>
</dbReference>
<keyword evidence="3" id="KW-0479">Metal-binding</keyword>
<evidence type="ECO:0000256" key="1">
    <source>
        <dbReference type="ARBA" id="ARBA00022884"/>
    </source>
</evidence>
<feature type="region of interest" description="Disordered" evidence="4">
    <location>
        <begin position="193"/>
        <end position="225"/>
    </location>
</feature>
<dbReference type="Proteomes" id="UP001381693">
    <property type="component" value="Unassembled WGS sequence"/>
</dbReference>